<feature type="chain" id="PRO_5046784495" description="Fibronectin type-III domain-containing protein" evidence="1">
    <location>
        <begin position="23"/>
        <end position="144"/>
    </location>
</feature>
<accession>A0ABT9N7G8</accession>
<evidence type="ECO:0008006" key="4">
    <source>
        <dbReference type="Google" id="ProtNLM"/>
    </source>
</evidence>
<dbReference type="RefSeq" id="WP_306838377.1">
    <property type="nucleotide sequence ID" value="NZ_JAUSRA010000001.1"/>
</dbReference>
<dbReference type="EMBL" id="JAUSRA010000001">
    <property type="protein sequence ID" value="MDP9799470.1"/>
    <property type="molecule type" value="Genomic_DNA"/>
</dbReference>
<evidence type="ECO:0000256" key="1">
    <source>
        <dbReference type="SAM" id="SignalP"/>
    </source>
</evidence>
<gene>
    <name evidence="2" type="ORF">J2S43_007982</name>
</gene>
<organism evidence="2 3">
    <name type="scientific">Catenuloplanes nepalensis</name>
    <dbReference type="NCBI Taxonomy" id="587533"/>
    <lineage>
        <taxon>Bacteria</taxon>
        <taxon>Bacillati</taxon>
        <taxon>Actinomycetota</taxon>
        <taxon>Actinomycetes</taxon>
        <taxon>Micromonosporales</taxon>
        <taxon>Micromonosporaceae</taxon>
        <taxon>Catenuloplanes</taxon>
    </lineage>
</organism>
<protein>
    <recommendedName>
        <fullName evidence="4">Fibronectin type-III domain-containing protein</fullName>
    </recommendedName>
</protein>
<comment type="caution">
    <text evidence="2">The sequence shown here is derived from an EMBL/GenBank/DDBJ whole genome shotgun (WGS) entry which is preliminary data.</text>
</comment>
<dbReference type="Proteomes" id="UP001240984">
    <property type="component" value="Unassembled WGS sequence"/>
</dbReference>
<evidence type="ECO:0000313" key="3">
    <source>
        <dbReference type="Proteomes" id="UP001240984"/>
    </source>
</evidence>
<evidence type="ECO:0000313" key="2">
    <source>
        <dbReference type="EMBL" id="MDP9799470.1"/>
    </source>
</evidence>
<reference evidence="2 3" key="1">
    <citation type="submission" date="2023-07" db="EMBL/GenBank/DDBJ databases">
        <title>Sequencing the genomes of 1000 actinobacteria strains.</title>
        <authorList>
            <person name="Klenk H.-P."/>
        </authorList>
    </citation>
    <scope>NUCLEOTIDE SEQUENCE [LARGE SCALE GENOMIC DNA]</scope>
    <source>
        <strain evidence="2 3">DSM 44710</strain>
    </source>
</reference>
<keyword evidence="3" id="KW-1185">Reference proteome</keyword>
<name>A0ABT9N7G8_9ACTN</name>
<proteinExistence type="predicted"/>
<dbReference type="InterPro" id="IPR036116">
    <property type="entry name" value="FN3_sf"/>
</dbReference>
<sequence length="144" mass="15460">MKRLAAIIAAAVLLLTPAPAFAATDPEPDTERPTAPGNLTATLGPGGIHLSWDASTDNVGLLYYRIYSTECSWNWPRFHRGTTTDTTFAFFGYASSAQPCVYGITVQAYDAAMNSAYADIWVTVPQAPPPFPPPGWPTTAHSRA</sequence>
<keyword evidence="1" id="KW-0732">Signal</keyword>
<feature type="signal peptide" evidence="1">
    <location>
        <begin position="1"/>
        <end position="22"/>
    </location>
</feature>
<dbReference type="InterPro" id="IPR013783">
    <property type="entry name" value="Ig-like_fold"/>
</dbReference>
<dbReference type="SUPFAM" id="SSF49265">
    <property type="entry name" value="Fibronectin type III"/>
    <property type="match status" value="1"/>
</dbReference>
<dbReference type="Gene3D" id="2.60.40.10">
    <property type="entry name" value="Immunoglobulins"/>
    <property type="match status" value="1"/>
</dbReference>